<dbReference type="Pfam" id="PF24677">
    <property type="entry name" value="DUF7657"/>
    <property type="match status" value="1"/>
</dbReference>
<dbReference type="RefSeq" id="WP_004081209.1">
    <property type="nucleotide sequence ID" value="NZ_CASCYM010000012.1"/>
</dbReference>
<keyword evidence="1" id="KW-0812">Transmembrane</keyword>
<sequence length="729" mass="83269">MNLPNYTKSKRTFQILQAFLASLFGSAVLCMLVKLWYLLKYINEAKLKDILLQSLRFPTSLYFFGVLLLFFAFLLWNEHSTVIGRILYQYRFLIAATLWILCIVFKINSTSMASWGNFFSTDLNARGLVLGVNRGIRADEWATYTPMMLSQQYGANGAYPYFSQILRGTATDTFIVYGLPVKDIAILFRPFHWGFLFLGAEYGFSFYWCGRIIALAVVSFEFGLLITKNNKLYAFMTALLLTLSPTVQWWIGVNGLVEMMVFSLLSVLLLYRYMHTENYKIRILCGLLLVICAGGFILVFYPAWQIPLAYITLGLLVWVILESWKEFHFQPRKDIPLAASCLLLLGGGMAYIFLKSFDAVNAVLNTAYPGNRIDCGGGEVFQMLRYAGTLFFPFLPDTLPANLPGNQCELSVFISFAPLGLILTLFILLKEKKADLLLISLLTVNVFLHSFMILRYPSTLAQITLLSRTMPRRITEVIGIIDILMLFRALTLVKTRFHPFLSAIISIVTTIGIIFVNRTIYGTYLSSHKLYVLSIILFLGYFLLLHCKETHLKVPTALYISILLFISGGLVNPIQHGFDIVYETDLMKEVRRIVNEDPEGLWICDSIGYPMNNYFIMGGARTIDSINTYPVIERWELLDPNGYYKEIYNRYAHITTILQKDNIPTRMDIGQAQDSFTLSLNMKDLEKLQVSYVASNRDLTEFGTRNITFEQIASAQNYCIFRVKYNIEG</sequence>
<feature type="transmembrane region" description="Helical" evidence="1">
    <location>
        <begin position="205"/>
        <end position="225"/>
    </location>
</feature>
<feature type="transmembrane region" description="Helical" evidence="1">
    <location>
        <begin position="59"/>
        <end position="76"/>
    </location>
</feature>
<comment type="caution">
    <text evidence="4">The sequence shown here is derived from an EMBL/GenBank/DDBJ whole genome shotgun (WGS) entry which is preliminary data.</text>
</comment>
<feature type="transmembrane region" description="Helical" evidence="1">
    <location>
        <begin position="557"/>
        <end position="574"/>
    </location>
</feature>
<feature type="transmembrane region" description="Helical" evidence="1">
    <location>
        <begin position="500"/>
        <end position="521"/>
    </location>
</feature>
<evidence type="ECO:0000313" key="4">
    <source>
        <dbReference type="EMBL" id="NDO71641.1"/>
    </source>
</evidence>
<evidence type="ECO:0000313" key="5">
    <source>
        <dbReference type="Proteomes" id="UP000474104"/>
    </source>
</evidence>
<gene>
    <name evidence="4" type="ORF">FMM80_24505</name>
</gene>
<feature type="domain" description="DUF7654" evidence="2">
    <location>
        <begin position="581"/>
        <end position="725"/>
    </location>
</feature>
<evidence type="ECO:0000259" key="2">
    <source>
        <dbReference type="Pfam" id="PF24672"/>
    </source>
</evidence>
<protein>
    <submittedName>
        <fullName evidence="4">Uncharacterized protein</fullName>
    </submittedName>
</protein>
<dbReference type="Proteomes" id="UP000474104">
    <property type="component" value="Unassembled WGS sequence"/>
</dbReference>
<reference evidence="4 5" key="1">
    <citation type="submission" date="2019-07" db="EMBL/GenBank/DDBJ databases">
        <title>Draft genome sequences of 15 bacterial species constituting the stable defined intestinal microbiota of the GM15 gnotobiotic mouse model.</title>
        <authorList>
            <person name="Elie C."/>
            <person name="Mathieu A."/>
            <person name="Saliou A."/>
            <person name="Darnaud M."/>
            <person name="Leulier F."/>
            <person name="Tamellini A."/>
        </authorList>
    </citation>
    <scope>NUCLEOTIDE SEQUENCE [LARGE SCALE GENOMIC DNA]</scope>
    <source>
        <strain evidence="5">ASF 502</strain>
    </source>
</reference>
<feature type="transmembrane region" description="Helical" evidence="1">
    <location>
        <begin position="336"/>
        <end position="354"/>
    </location>
</feature>
<feature type="domain" description="DUF7657" evidence="3">
    <location>
        <begin position="90"/>
        <end position="490"/>
    </location>
</feature>
<feature type="transmembrane region" description="Helical" evidence="1">
    <location>
        <begin position="257"/>
        <end position="274"/>
    </location>
</feature>
<keyword evidence="1" id="KW-1133">Transmembrane helix</keyword>
<feature type="transmembrane region" description="Helical" evidence="1">
    <location>
        <begin position="88"/>
        <end position="107"/>
    </location>
</feature>
<evidence type="ECO:0000256" key="1">
    <source>
        <dbReference type="SAM" id="Phobius"/>
    </source>
</evidence>
<feature type="transmembrane region" description="Helical" evidence="1">
    <location>
        <begin position="527"/>
        <end position="545"/>
    </location>
</feature>
<dbReference type="OrthoDB" id="909787at2"/>
<proteinExistence type="predicted"/>
<dbReference type="InterPro" id="IPR056074">
    <property type="entry name" value="DUF7657"/>
</dbReference>
<accession>A0A9X5CC31</accession>
<dbReference type="AlphaFoldDB" id="A0A9X5CC31"/>
<feature type="transmembrane region" description="Helical" evidence="1">
    <location>
        <begin position="12"/>
        <end position="39"/>
    </location>
</feature>
<keyword evidence="1" id="KW-0472">Membrane</keyword>
<feature type="transmembrane region" description="Helical" evidence="1">
    <location>
        <begin position="436"/>
        <end position="454"/>
    </location>
</feature>
<dbReference type="InterPro" id="IPR056071">
    <property type="entry name" value="DUF7654"/>
</dbReference>
<feature type="transmembrane region" description="Helical" evidence="1">
    <location>
        <begin position="410"/>
        <end position="429"/>
    </location>
</feature>
<feature type="transmembrane region" description="Helical" evidence="1">
    <location>
        <begin position="307"/>
        <end position="324"/>
    </location>
</feature>
<name>A0A9X5CC31_9FIRM</name>
<dbReference type="Pfam" id="PF24672">
    <property type="entry name" value="DUF7654"/>
    <property type="match status" value="1"/>
</dbReference>
<dbReference type="EMBL" id="VIRB01000142">
    <property type="protein sequence ID" value="NDO71641.1"/>
    <property type="molecule type" value="Genomic_DNA"/>
</dbReference>
<evidence type="ECO:0000259" key="3">
    <source>
        <dbReference type="Pfam" id="PF24677"/>
    </source>
</evidence>
<feature type="transmembrane region" description="Helical" evidence="1">
    <location>
        <begin position="281"/>
        <end position="301"/>
    </location>
</feature>
<organism evidence="4 5">
    <name type="scientific">Schaedlerella arabinosiphila</name>
    <dbReference type="NCBI Taxonomy" id="2044587"/>
    <lineage>
        <taxon>Bacteria</taxon>
        <taxon>Bacillati</taxon>
        <taxon>Bacillota</taxon>
        <taxon>Clostridia</taxon>
        <taxon>Lachnospirales</taxon>
        <taxon>Lachnospiraceae</taxon>
        <taxon>Schaedlerella</taxon>
    </lineage>
</organism>